<dbReference type="PANTHER" id="PTHR45956">
    <property type="entry name" value="RUN AND FYVE DOMAIN-CONTAINING PROTEIN 2-LIKE PROTEIN"/>
    <property type="match status" value="1"/>
</dbReference>
<accession>A0A9P0CKI3</accession>
<dbReference type="Pfam" id="PF01363">
    <property type="entry name" value="FYVE"/>
    <property type="match status" value="1"/>
</dbReference>
<keyword evidence="3" id="KW-0862">Zinc</keyword>
<evidence type="ECO:0000256" key="6">
    <source>
        <dbReference type="SAM" id="Coils"/>
    </source>
</evidence>
<evidence type="ECO:0008006" key="12">
    <source>
        <dbReference type="Google" id="ProtNLM"/>
    </source>
</evidence>
<dbReference type="SUPFAM" id="SSF57903">
    <property type="entry name" value="FYVE/PHD zinc finger"/>
    <property type="match status" value="1"/>
</dbReference>
<dbReference type="SMART" id="SM00593">
    <property type="entry name" value="RUN"/>
    <property type="match status" value="1"/>
</dbReference>
<dbReference type="GO" id="GO:0008270">
    <property type="term" value="F:zinc ion binding"/>
    <property type="evidence" value="ECO:0007669"/>
    <property type="project" value="UniProtKB-KW"/>
</dbReference>
<keyword evidence="2 5" id="KW-0863">Zinc-finger</keyword>
<feature type="non-terminal residue" evidence="10">
    <location>
        <position position="660"/>
    </location>
</feature>
<evidence type="ECO:0000256" key="2">
    <source>
        <dbReference type="ARBA" id="ARBA00022771"/>
    </source>
</evidence>
<name>A0A9P0CKI3_9CUCU</name>
<evidence type="ECO:0000313" key="10">
    <source>
        <dbReference type="EMBL" id="CAH1102293.1"/>
    </source>
</evidence>
<evidence type="ECO:0000256" key="7">
    <source>
        <dbReference type="SAM" id="MobiDB-lite"/>
    </source>
</evidence>
<evidence type="ECO:0000256" key="1">
    <source>
        <dbReference type="ARBA" id="ARBA00022723"/>
    </source>
</evidence>
<dbReference type="SMART" id="SM00064">
    <property type="entry name" value="FYVE"/>
    <property type="match status" value="1"/>
</dbReference>
<dbReference type="CDD" id="cd17681">
    <property type="entry name" value="RUN_RUFY1_like"/>
    <property type="match status" value="1"/>
</dbReference>
<keyword evidence="4 6" id="KW-0175">Coiled coil</keyword>
<dbReference type="Proteomes" id="UP001153636">
    <property type="component" value="Chromosome 12"/>
</dbReference>
<dbReference type="FunFam" id="1.20.58.900:FF:000011">
    <property type="entry name" value="Uncharacterized protein, isoform B"/>
    <property type="match status" value="1"/>
</dbReference>
<evidence type="ECO:0000259" key="8">
    <source>
        <dbReference type="PROSITE" id="PS50178"/>
    </source>
</evidence>
<evidence type="ECO:0000256" key="4">
    <source>
        <dbReference type="ARBA" id="ARBA00023054"/>
    </source>
</evidence>
<dbReference type="InterPro" id="IPR013083">
    <property type="entry name" value="Znf_RING/FYVE/PHD"/>
</dbReference>
<feature type="region of interest" description="Disordered" evidence="7">
    <location>
        <begin position="1"/>
        <end position="37"/>
    </location>
</feature>
<evidence type="ECO:0000256" key="5">
    <source>
        <dbReference type="PROSITE-ProRule" id="PRU00091"/>
    </source>
</evidence>
<dbReference type="EMBL" id="OV651824">
    <property type="protein sequence ID" value="CAH1102293.1"/>
    <property type="molecule type" value="Genomic_DNA"/>
</dbReference>
<keyword evidence="11" id="KW-1185">Reference proteome</keyword>
<dbReference type="GO" id="GO:0005737">
    <property type="term" value="C:cytoplasm"/>
    <property type="evidence" value="ECO:0007669"/>
    <property type="project" value="TreeGrafter"/>
</dbReference>
<gene>
    <name evidence="10" type="ORF">PSYICH_LOCUS3310</name>
</gene>
<evidence type="ECO:0000259" key="9">
    <source>
        <dbReference type="PROSITE" id="PS50826"/>
    </source>
</evidence>
<dbReference type="CDD" id="cd15721">
    <property type="entry name" value="FYVE_RUFY1_like"/>
    <property type="match status" value="1"/>
</dbReference>
<reference evidence="10" key="1">
    <citation type="submission" date="2022-01" db="EMBL/GenBank/DDBJ databases">
        <authorList>
            <person name="King R."/>
        </authorList>
    </citation>
    <scope>NUCLEOTIDE SEQUENCE</scope>
</reference>
<protein>
    <recommendedName>
        <fullName evidence="12">RUN and FYVE domain-containing protein 2</fullName>
    </recommendedName>
</protein>
<keyword evidence="1" id="KW-0479">Metal-binding</keyword>
<feature type="coiled-coil region" evidence="6">
    <location>
        <begin position="363"/>
        <end position="418"/>
    </location>
</feature>
<dbReference type="Pfam" id="PF02759">
    <property type="entry name" value="RUN"/>
    <property type="match status" value="1"/>
</dbReference>
<dbReference type="InterPro" id="IPR047335">
    <property type="entry name" value="RUFY1-3"/>
</dbReference>
<sequence>MAAASSEDSPTTPATPLNSSLVMERNDNRSRSPSLSSVNSFQWTSLLISKPSSKKGRLKKGKGRDPVVIERSNLVNISKLVVKELIEQSLRYGRMLDSDHMPLQHFFIVLEHVLRHGLRPKKGLLGPKKELWDILQMVEKYCPEAQDITASVRDLPTVRTHMGRARAWLRIALMQKKLADYLKVLIDHKDEALVEYFEPDALMLSDEAIIIIGLLVGLNVIDCNLCVKEEDLDCPQGVIDFSLYLRSSNHVSIDSSNEETGDAMITVLDQKNYIEELNRHLNATVANLQAKVESLTTTNALMKEDLAIAKNNLLALYDENRQLRYEFGKDPDSYAAGISGAQITKVEEKDSKEPTTKVVSSEVHELKQRLEEERKLRKEADNELEIQMCMKAEMEVAMKLLEKDIHEKQDTIISLRRQLDDIKLINLEMYKKLQESEASLRHKTEFITKLEAKAQSMTETLKTLENKYRESESNRVTAEQLKREVDIQAAQVEEQASNVEGDLKVEREWRVSLQNAMQQDRERISKLQVENGQLKLIAQKYAQLQEEYYTLKDQWLEQEHTLEELGGQLRESKLQISDLREEVNKSRPEGAWAKDNSTTNCNACNKEFNLTRRKHHCRNCGEIFCHACSDNTMPLPSSAKPVRVCDDCHLLLLGRTTTVM</sequence>
<feature type="compositionally biased region" description="Polar residues" evidence="7">
    <location>
        <begin position="1"/>
        <end position="21"/>
    </location>
</feature>
<feature type="domain" description="RUN" evidence="9">
    <location>
        <begin position="97"/>
        <end position="230"/>
    </location>
</feature>
<dbReference type="PROSITE" id="PS50826">
    <property type="entry name" value="RUN"/>
    <property type="match status" value="1"/>
</dbReference>
<dbReference type="InterPro" id="IPR000306">
    <property type="entry name" value="Znf_FYVE"/>
</dbReference>
<dbReference type="InterPro" id="IPR011011">
    <property type="entry name" value="Znf_FYVE_PHD"/>
</dbReference>
<dbReference type="InterPro" id="IPR017455">
    <property type="entry name" value="Znf_FYVE-rel"/>
</dbReference>
<dbReference type="InterPro" id="IPR004012">
    <property type="entry name" value="Run_dom"/>
</dbReference>
<feature type="domain" description="FYVE-type" evidence="8">
    <location>
        <begin position="595"/>
        <end position="653"/>
    </location>
</feature>
<dbReference type="PROSITE" id="PS50178">
    <property type="entry name" value="ZF_FYVE"/>
    <property type="match status" value="1"/>
</dbReference>
<dbReference type="SUPFAM" id="SSF140741">
    <property type="entry name" value="RUN domain-like"/>
    <property type="match status" value="1"/>
</dbReference>
<dbReference type="PANTHER" id="PTHR45956:SF6">
    <property type="entry name" value="RUN DOMAIN-CONTAINING PROTEIN"/>
    <property type="match status" value="1"/>
</dbReference>
<organism evidence="10 11">
    <name type="scientific">Psylliodes chrysocephalus</name>
    <dbReference type="NCBI Taxonomy" id="3402493"/>
    <lineage>
        <taxon>Eukaryota</taxon>
        <taxon>Metazoa</taxon>
        <taxon>Ecdysozoa</taxon>
        <taxon>Arthropoda</taxon>
        <taxon>Hexapoda</taxon>
        <taxon>Insecta</taxon>
        <taxon>Pterygota</taxon>
        <taxon>Neoptera</taxon>
        <taxon>Endopterygota</taxon>
        <taxon>Coleoptera</taxon>
        <taxon>Polyphaga</taxon>
        <taxon>Cucujiformia</taxon>
        <taxon>Chrysomeloidea</taxon>
        <taxon>Chrysomelidae</taxon>
        <taxon>Galerucinae</taxon>
        <taxon>Alticini</taxon>
        <taxon>Psylliodes</taxon>
    </lineage>
</organism>
<dbReference type="Gene3D" id="1.20.58.900">
    <property type="match status" value="1"/>
</dbReference>
<evidence type="ECO:0000313" key="11">
    <source>
        <dbReference type="Proteomes" id="UP001153636"/>
    </source>
</evidence>
<dbReference type="AlphaFoldDB" id="A0A9P0CKI3"/>
<dbReference type="InterPro" id="IPR037213">
    <property type="entry name" value="Run_dom_sf"/>
</dbReference>
<dbReference type="OrthoDB" id="79871at2759"/>
<dbReference type="Gene3D" id="3.30.40.10">
    <property type="entry name" value="Zinc/RING finger domain, C3HC4 (zinc finger)"/>
    <property type="match status" value="1"/>
</dbReference>
<proteinExistence type="predicted"/>
<feature type="coiled-coil region" evidence="6">
    <location>
        <begin position="278"/>
        <end position="305"/>
    </location>
</feature>
<evidence type="ECO:0000256" key="3">
    <source>
        <dbReference type="ARBA" id="ARBA00022833"/>
    </source>
</evidence>
<feature type="coiled-coil region" evidence="6">
    <location>
        <begin position="447"/>
        <end position="582"/>
    </location>
</feature>